<dbReference type="InterPro" id="IPR022205">
    <property type="entry name" value="DUF3732"/>
</dbReference>
<dbReference type="Pfam" id="PF12532">
    <property type="entry name" value="DUF3732"/>
    <property type="match status" value="1"/>
</dbReference>
<dbReference type="Gene3D" id="3.40.50.300">
    <property type="entry name" value="P-loop containing nucleotide triphosphate hydrolases"/>
    <property type="match status" value="1"/>
</dbReference>
<protein>
    <recommendedName>
        <fullName evidence="4">DUF3732 domain-containing protein</fullName>
    </recommendedName>
</protein>
<sequence>MRSYIKYLGVIDKLDNCHYISLKEGLNIITGRSSTGKSAIIELFDYCTGNSENTIPEGVITDNAELYFVVIHAKETYLVIARTQNKRSTEAFYKIEIEEIDIEHLGRDYFKQEYFVQLKSFRDELGRFFGINISETDESEEMMKFKPKKGRPSFRNMVSFMLQHQNLVANKHSLFYRFDEKEKRERVIDEFKIFAGFVDQQYYIINRELEEKRQELEKFNREFSNFESQKNERATVIDELRAEYLSISGYELFPTITGAQMLSMPQIYIDELEKIKIEVNEDSDEYKKLYLELIRQKNDLLAQRRRLSLKLEHINSSINYVRNYAEKIDKYQPITEAIRGKAVCPFCHHESTATENAANKLRIAIEWLNEELRKSPQREDSFLPQKRECEKDISAINLELRKINAEINRIIETNNKLEKNKSLDEQSLKLKLRIENELEWTKNMFVQFDSKKIEETKRQIKQLEDILQTKYNVQQKLENAEKFINKAMNDMGKNLDFESSYQPINLHFDIHTFELYHLKNNGTKVYLRNMGSGANWLYSHVCLFFGILEFFVSLGEKSTVPTILFLDQPSQVYFPATIDTASEFNAKDLKQKEGKEADDDLRAVTNLFIQIANTLYSMQQKYGFMPQVIISDHADNLNLGKYDFNNYVVCRWRDKDKGFMDILKIKHSKEISNTEINEDK</sequence>
<organism evidence="2 3">
    <name type="scientific">Phocaeicola plebeius (strain DSM 17135 / JCM 12973 / CCUG 54634 / M2)</name>
    <name type="common">Bacteroides plebeius</name>
    <dbReference type="NCBI Taxonomy" id="484018"/>
    <lineage>
        <taxon>Bacteria</taxon>
        <taxon>Pseudomonadati</taxon>
        <taxon>Bacteroidota</taxon>
        <taxon>Bacteroidia</taxon>
        <taxon>Bacteroidales</taxon>
        <taxon>Bacteroidaceae</taxon>
        <taxon>Phocaeicola</taxon>
    </lineage>
</organism>
<name>B5CXE5_PHOPM</name>
<feature type="coiled-coil region" evidence="1">
    <location>
        <begin position="202"/>
        <end position="229"/>
    </location>
</feature>
<reference evidence="2 3" key="2">
    <citation type="submission" date="2008-08" db="EMBL/GenBank/DDBJ databases">
        <authorList>
            <person name="Fulton L."/>
            <person name="Clifton S."/>
            <person name="Fulton B."/>
            <person name="Xu J."/>
            <person name="Minx P."/>
            <person name="Pepin K.H."/>
            <person name="Johnson M."/>
            <person name="Thiruvilangam P."/>
            <person name="Bhonagiri V."/>
            <person name="Nash W.E."/>
            <person name="Mardis E.R."/>
            <person name="Wilson R.K."/>
        </authorList>
    </citation>
    <scope>NUCLEOTIDE SEQUENCE [LARGE SCALE GENOMIC DNA]</scope>
    <source>
        <strain evidence="3">DSM 17135 / JCM 12973 / M2</strain>
    </source>
</reference>
<evidence type="ECO:0008006" key="4">
    <source>
        <dbReference type="Google" id="ProtNLM"/>
    </source>
</evidence>
<dbReference type="HOGENOM" id="CLU_028585_0_0_10"/>
<dbReference type="RefSeq" id="WP_007560356.1">
    <property type="nucleotide sequence ID" value="NZ_DS990127.1"/>
</dbReference>
<accession>B5CXE5</accession>
<evidence type="ECO:0000313" key="3">
    <source>
        <dbReference type="Proteomes" id="UP000003452"/>
    </source>
</evidence>
<feature type="coiled-coil region" evidence="1">
    <location>
        <begin position="446"/>
        <end position="473"/>
    </location>
</feature>
<feature type="coiled-coil region" evidence="1">
    <location>
        <begin position="386"/>
        <end position="420"/>
    </location>
</feature>
<dbReference type="eggNOG" id="COG0497">
    <property type="taxonomic scope" value="Bacteria"/>
</dbReference>
<dbReference type="EMBL" id="ABQC02000016">
    <property type="protein sequence ID" value="EDY96080.1"/>
    <property type="molecule type" value="Genomic_DNA"/>
</dbReference>
<comment type="caution">
    <text evidence="2">The sequence shown here is derived from an EMBL/GenBank/DDBJ whole genome shotgun (WGS) entry which is preliminary data.</text>
</comment>
<evidence type="ECO:0000313" key="2">
    <source>
        <dbReference type="EMBL" id="EDY96080.1"/>
    </source>
</evidence>
<dbReference type="InterPro" id="IPR027417">
    <property type="entry name" value="P-loop_NTPase"/>
</dbReference>
<keyword evidence="1" id="KW-0175">Coiled coil</keyword>
<reference evidence="2 3" key="1">
    <citation type="submission" date="2008-08" db="EMBL/GenBank/DDBJ databases">
        <title>Draft genome sequence of Bacteroides plebeius (DSM 17135).</title>
        <authorList>
            <person name="Sudarsanam P."/>
            <person name="Ley R."/>
            <person name="Guruge J."/>
            <person name="Turnbaugh P.J."/>
            <person name="Mahowald M."/>
            <person name="Liep D."/>
            <person name="Gordon J."/>
        </authorList>
    </citation>
    <scope>NUCLEOTIDE SEQUENCE [LARGE SCALE GENOMIC DNA]</scope>
    <source>
        <strain evidence="3">DSM 17135 / JCM 12973 / M2</strain>
    </source>
</reference>
<dbReference type="OrthoDB" id="103556at2"/>
<proteinExistence type="predicted"/>
<gene>
    <name evidence="2" type="ORF">BACPLE_01386</name>
</gene>
<dbReference type="GeneID" id="43184442"/>
<evidence type="ECO:0000256" key="1">
    <source>
        <dbReference type="SAM" id="Coils"/>
    </source>
</evidence>
<dbReference type="AlphaFoldDB" id="B5CXE5"/>
<dbReference type="Proteomes" id="UP000003452">
    <property type="component" value="Unassembled WGS sequence"/>
</dbReference>